<dbReference type="PANTHER" id="PTHR30537">
    <property type="entry name" value="HTH-TYPE TRANSCRIPTIONAL REGULATOR"/>
    <property type="match status" value="1"/>
</dbReference>
<dbReference type="Gene3D" id="3.40.190.290">
    <property type="match status" value="1"/>
</dbReference>
<dbReference type="GO" id="GO:0003700">
    <property type="term" value="F:DNA-binding transcription factor activity"/>
    <property type="evidence" value="ECO:0007669"/>
    <property type="project" value="InterPro"/>
</dbReference>
<dbReference type="Pfam" id="PF00126">
    <property type="entry name" value="HTH_1"/>
    <property type="match status" value="1"/>
</dbReference>
<dbReference type="PROSITE" id="PS50931">
    <property type="entry name" value="HTH_LYSR"/>
    <property type="match status" value="1"/>
</dbReference>
<keyword evidence="2" id="KW-0805">Transcription regulation</keyword>
<name>A0A1G8GPQ6_9RHOB</name>
<reference evidence="6 7" key="1">
    <citation type="submission" date="2016-10" db="EMBL/GenBank/DDBJ databases">
        <authorList>
            <person name="de Groot N.N."/>
        </authorList>
    </citation>
    <scope>NUCLEOTIDE SEQUENCE [LARGE SCALE GENOMIC DNA]</scope>
    <source>
        <strain evidence="6 7">DSM 28010</strain>
    </source>
</reference>
<dbReference type="InterPro" id="IPR036388">
    <property type="entry name" value="WH-like_DNA-bd_sf"/>
</dbReference>
<dbReference type="EMBL" id="FNEB01000001">
    <property type="protein sequence ID" value="SDH96359.1"/>
    <property type="molecule type" value="Genomic_DNA"/>
</dbReference>
<dbReference type="SUPFAM" id="SSF46785">
    <property type="entry name" value="Winged helix' DNA-binding domain"/>
    <property type="match status" value="1"/>
</dbReference>
<evidence type="ECO:0000259" key="5">
    <source>
        <dbReference type="PROSITE" id="PS50931"/>
    </source>
</evidence>
<keyword evidence="3 6" id="KW-0238">DNA-binding</keyword>
<evidence type="ECO:0000256" key="2">
    <source>
        <dbReference type="ARBA" id="ARBA00023015"/>
    </source>
</evidence>
<dbReference type="GO" id="GO:0006351">
    <property type="term" value="P:DNA-templated transcription"/>
    <property type="evidence" value="ECO:0007669"/>
    <property type="project" value="TreeGrafter"/>
</dbReference>
<dbReference type="Gene3D" id="1.10.10.10">
    <property type="entry name" value="Winged helix-like DNA-binding domain superfamily/Winged helix DNA-binding domain"/>
    <property type="match status" value="1"/>
</dbReference>
<dbReference type="OrthoDB" id="9798121at2"/>
<accession>A0A1G8GPQ6</accession>
<dbReference type="Proteomes" id="UP000199340">
    <property type="component" value="Unassembled WGS sequence"/>
</dbReference>
<comment type="similarity">
    <text evidence="1">Belongs to the LysR transcriptional regulatory family.</text>
</comment>
<evidence type="ECO:0000256" key="4">
    <source>
        <dbReference type="ARBA" id="ARBA00023163"/>
    </source>
</evidence>
<dbReference type="FunFam" id="1.10.10.10:FF:000001">
    <property type="entry name" value="LysR family transcriptional regulator"/>
    <property type="match status" value="1"/>
</dbReference>
<dbReference type="InterPro" id="IPR058163">
    <property type="entry name" value="LysR-type_TF_proteobact-type"/>
</dbReference>
<gene>
    <name evidence="6" type="ORF">SAMN05421850_101174</name>
</gene>
<dbReference type="PANTHER" id="PTHR30537:SF3">
    <property type="entry name" value="TRANSCRIPTIONAL REGULATORY PROTEIN"/>
    <property type="match status" value="1"/>
</dbReference>
<feature type="domain" description="HTH lysR-type" evidence="5">
    <location>
        <begin position="8"/>
        <end position="65"/>
    </location>
</feature>
<dbReference type="Pfam" id="PF03466">
    <property type="entry name" value="LysR_substrate"/>
    <property type="match status" value="1"/>
</dbReference>
<dbReference type="InterPro" id="IPR005119">
    <property type="entry name" value="LysR_subst-bd"/>
</dbReference>
<evidence type="ECO:0000313" key="7">
    <source>
        <dbReference type="Proteomes" id="UP000199340"/>
    </source>
</evidence>
<dbReference type="GO" id="GO:0043565">
    <property type="term" value="F:sequence-specific DNA binding"/>
    <property type="evidence" value="ECO:0007669"/>
    <property type="project" value="TreeGrafter"/>
</dbReference>
<dbReference type="InterPro" id="IPR036390">
    <property type="entry name" value="WH_DNA-bd_sf"/>
</dbReference>
<dbReference type="STRING" id="490829.SAMN05421850_101174"/>
<evidence type="ECO:0000313" key="6">
    <source>
        <dbReference type="EMBL" id="SDH96359.1"/>
    </source>
</evidence>
<protein>
    <submittedName>
        <fullName evidence="6">DNA-binding transcriptional regulator, LysR family</fullName>
    </submittedName>
</protein>
<dbReference type="SUPFAM" id="SSF53850">
    <property type="entry name" value="Periplasmic binding protein-like II"/>
    <property type="match status" value="1"/>
</dbReference>
<dbReference type="RefSeq" id="WP_090026947.1">
    <property type="nucleotide sequence ID" value="NZ_FNEB01000001.1"/>
</dbReference>
<evidence type="ECO:0000256" key="1">
    <source>
        <dbReference type="ARBA" id="ARBA00009437"/>
    </source>
</evidence>
<keyword evidence="4" id="KW-0804">Transcription</keyword>
<dbReference type="AlphaFoldDB" id="A0A1G8GPQ6"/>
<evidence type="ECO:0000256" key="3">
    <source>
        <dbReference type="ARBA" id="ARBA00023125"/>
    </source>
</evidence>
<proteinExistence type="inferred from homology"/>
<organism evidence="6 7">
    <name type="scientific">Lutimaribacter saemankumensis</name>
    <dbReference type="NCBI Taxonomy" id="490829"/>
    <lineage>
        <taxon>Bacteria</taxon>
        <taxon>Pseudomonadati</taxon>
        <taxon>Pseudomonadota</taxon>
        <taxon>Alphaproteobacteria</taxon>
        <taxon>Rhodobacterales</taxon>
        <taxon>Roseobacteraceae</taxon>
        <taxon>Lutimaribacter</taxon>
    </lineage>
</organism>
<sequence>MKPAPPSFDWSHARAFLATADMGTFSAAARQLGLTQPTLGRQVAALEDELGVLLFERLGRSLALTEAGRDLAEHIRDMQAAADRAALMAQGHSQAIEGNVRITASDVMSAFVLPPLLSDLRKQAPKLGVELIAANDIRDLMRREADIAIRHVQPDQPDLIARKLKDGAARFYASRDFLASRGRPEDAAGLTAYDHIHFGQPGWMVDHLRPLGIPVEDSNFPFGSENGVVAWELARQGLGIAIMWDRVGDSYEDMERVLPDMAPLAFPVWLTTHRELHTSRRIRLVFDALAAFLA</sequence>
<dbReference type="PRINTS" id="PR00039">
    <property type="entry name" value="HTHLYSR"/>
</dbReference>
<dbReference type="InterPro" id="IPR000847">
    <property type="entry name" value="LysR_HTH_N"/>
</dbReference>
<keyword evidence="7" id="KW-1185">Reference proteome</keyword>